<comment type="caution">
    <text evidence="2">The sequence shown here is derived from an EMBL/GenBank/DDBJ whole genome shotgun (WGS) entry which is preliminary data.</text>
</comment>
<dbReference type="GO" id="GO:0005829">
    <property type="term" value="C:cytosol"/>
    <property type="evidence" value="ECO:0007669"/>
    <property type="project" value="TreeGrafter"/>
</dbReference>
<dbReference type="STRING" id="1805483.A0A177EEN8"/>
<reference evidence="2 3" key="1">
    <citation type="submission" date="2016-02" db="EMBL/GenBank/DDBJ databases">
        <title>Discovery of a natural microsporidian pathogen with a broad tissue tropism in Caenorhabditis elegans.</title>
        <authorList>
            <person name="Luallen R.J."/>
            <person name="Reinke A.W."/>
            <person name="Tong L."/>
            <person name="Botts M.R."/>
            <person name="Felix M.-A."/>
            <person name="Troemel E.R."/>
        </authorList>
    </citation>
    <scope>NUCLEOTIDE SEQUENCE [LARGE SCALE GENOMIC DNA]</scope>
    <source>
        <strain evidence="2 3">JUm2807</strain>
    </source>
</reference>
<dbReference type="Proteomes" id="UP000185944">
    <property type="component" value="Unassembled WGS sequence"/>
</dbReference>
<dbReference type="PROSITE" id="PS50076">
    <property type="entry name" value="DNAJ_2"/>
    <property type="match status" value="1"/>
</dbReference>
<dbReference type="SUPFAM" id="SSF46565">
    <property type="entry name" value="Chaperone J-domain"/>
    <property type="match status" value="1"/>
</dbReference>
<dbReference type="InterPro" id="IPR001623">
    <property type="entry name" value="DnaJ_domain"/>
</dbReference>
<dbReference type="SMART" id="SM00271">
    <property type="entry name" value="DnaJ"/>
    <property type="match status" value="1"/>
</dbReference>
<keyword evidence="3" id="KW-1185">Reference proteome</keyword>
<gene>
    <name evidence="2" type="ORF">NEDG_01488</name>
</gene>
<dbReference type="Pfam" id="PF00226">
    <property type="entry name" value="DnaJ"/>
    <property type="match status" value="1"/>
</dbReference>
<dbReference type="AlphaFoldDB" id="A0A177EEN8"/>
<dbReference type="Gene3D" id="1.10.287.110">
    <property type="entry name" value="DnaJ domain"/>
    <property type="match status" value="1"/>
</dbReference>
<dbReference type="PANTHER" id="PTHR43999:SF3">
    <property type="entry name" value="TRANSCRIPTION FACTOR MAMYB"/>
    <property type="match status" value="1"/>
</dbReference>
<evidence type="ECO:0000313" key="3">
    <source>
        <dbReference type="Proteomes" id="UP000185944"/>
    </source>
</evidence>
<dbReference type="PROSITE" id="PS00636">
    <property type="entry name" value="DNAJ_1"/>
    <property type="match status" value="1"/>
</dbReference>
<dbReference type="GO" id="GO:0030544">
    <property type="term" value="F:Hsp70 protein binding"/>
    <property type="evidence" value="ECO:0007669"/>
    <property type="project" value="InterPro"/>
</dbReference>
<dbReference type="InterPro" id="IPR054076">
    <property type="entry name" value="ZUO1-like_ZHD"/>
</dbReference>
<sequence length="312" mass="35771">MSITLYTGKKTAKAHCGPCRAPVAEIIKKPSDLFAKYTLDQIKNWKCLDLYSLMGLSQEGSSSLTEAQFKNAYRAQAKLFHPDMLTAYKIDDGGASFIALTRAHQTLSNPIKKKQYDCVVFDETMPEDREYLPEEFFAAFSEVFDRNSIYSVKPYKVSLGDLETTSNDLSLFYKFWQSFESSRSFEFLCEDEDCLNRDARRHVARQNKETLDQKKSEDNLRIRKLVNMAIKHDPRLKKKNAAPAKPVTVGADGWKSTEVDALTKLAKTYPASTKNRVDVIFTMFARFFNTRQKREVHIKLVKIDAELKKPAK</sequence>
<dbReference type="InterPro" id="IPR036869">
    <property type="entry name" value="J_dom_sf"/>
</dbReference>
<name>A0A177EEN8_9MICR</name>
<dbReference type="GO" id="GO:0051083">
    <property type="term" value="P:'de novo' cotranslational protein folding"/>
    <property type="evidence" value="ECO:0007669"/>
    <property type="project" value="InterPro"/>
</dbReference>
<dbReference type="EMBL" id="LTDL01000038">
    <property type="protein sequence ID" value="OAG29941.1"/>
    <property type="molecule type" value="Genomic_DNA"/>
</dbReference>
<dbReference type="GeneID" id="93647838"/>
<dbReference type="RefSeq" id="XP_067544493.1">
    <property type="nucleotide sequence ID" value="XM_067688906.1"/>
</dbReference>
<organism evidence="2 3">
    <name type="scientific">Nematocida displodere</name>
    <dbReference type="NCBI Taxonomy" id="1805483"/>
    <lineage>
        <taxon>Eukaryota</taxon>
        <taxon>Fungi</taxon>
        <taxon>Fungi incertae sedis</taxon>
        <taxon>Microsporidia</taxon>
        <taxon>Nematocida</taxon>
    </lineage>
</organism>
<dbReference type="Pfam" id="PF21884">
    <property type="entry name" value="ZUO1-like_ZHD"/>
    <property type="match status" value="1"/>
</dbReference>
<dbReference type="OrthoDB" id="1690618at2759"/>
<evidence type="ECO:0000313" key="2">
    <source>
        <dbReference type="EMBL" id="OAG29941.1"/>
    </source>
</evidence>
<accession>A0A177EEN8</accession>
<evidence type="ECO:0000259" key="1">
    <source>
        <dbReference type="PROSITE" id="PS50076"/>
    </source>
</evidence>
<dbReference type="PANTHER" id="PTHR43999">
    <property type="entry name" value="DNAJ HOMOLOG SUBFAMILY C MEMBER 2"/>
    <property type="match status" value="1"/>
</dbReference>
<dbReference type="CDD" id="cd06257">
    <property type="entry name" value="DnaJ"/>
    <property type="match status" value="1"/>
</dbReference>
<dbReference type="VEuPathDB" id="MicrosporidiaDB:NEDG_01488"/>
<feature type="domain" description="J" evidence="1">
    <location>
        <begin position="49"/>
        <end position="120"/>
    </location>
</feature>
<proteinExistence type="predicted"/>
<dbReference type="GO" id="GO:0006450">
    <property type="term" value="P:regulation of translational fidelity"/>
    <property type="evidence" value="ECO:0007669"/>
    <property type="project" value="InterPro"/>
</dbReference>
<dbReference type="InterPro" id="IPR044634">
    <property type="entry name" value="Zuotin/DnaJC2"/>
</dbReference>
<dbReference type="GO" id="GO:0043022">
    <property type="term" value="F:ribosome binding"/>
    <property type="evidence" value="ECO:0007669"/>
    <property type="project" value="InterPro"/>
</dbReference>
<protein>
    <submittedName>
        <fullName evidence="2">DnaJ-like subfamily C member 2</fullName>
    </submittedName>
</protein>
<dbReference type="InterPro" id="IPR018253">
    <property type="entry name" value="DnaJ_domain_CS"/>
</dbReference>